<feature type="compositionally biased region" description="Acidic residues" evidence="1">
    <location>
        <begin position="89"/>
        <end position="130"/>
    </location>
</feature>
<feature type="region of interest" description="Disordered" evidence="1">
    <location>
        <begin position="87"/>
        <end position="130"/>
    </location>
</feature>
<evidence type="ECO:0000256" key="1">
    <source>
        <dbReference type="SAM" id="MobiDB-lite"/>
    </source>
</evidence>
<proteinExistence type="predicted"/>
<dbReference type="EMBL" id="JBCGBO010000024">
    <property type="protein sequence ID" value="KAK9181436.1"/>
    <property type="molecule type" value="Genomic_DNA"/>
</dbReference>
<accession>A0AAP0LRL7</accession>
<reference evidence="2 3" key="1">
    <citation type="submission" date="2024-05" db="EMBL/GenBank/DDBJ databases">
        <title>Haplotype-resolved chromosome-level genome assembly of Huyou (Citrus changshanensis).</title>
        <authorList>
            <person name="Miao C."/>
            <person name="Chen W."/>
            <person name="Wu Y."/>
            <person name="Wang L."/>
            <person name="Zhao S."/>
            <person name="Grierson D."/>
            <person name="Xu C."/>
            <person name="Chen K."/>
        </authorList>
    </citation>
    <scope>NUCLEOTIDE SEQUENCE [LARGE SCALE GENOMIC DNA]</scope>
    <source>
        <strain evidence="2">01-14</strain>
        <tissue evidence="2">Leaf</tissue>
    </source>
</reference>
<organism evidence="2 3">
    <name type="scientific">Citrus x changshan-huyou</name>
    <dbReference type="NCBI Taxonomy" id="2935761"/>
    <lineage>
        <taxon>Eukaryota</taxon>
        <taxon>Viridiplantae</taxon>
        <taxon>Streptophyta</taxon>
        <taxon>Embryophyta</taxon>
        <taxon>Tracheophyta</taxon>
        <taxon>Spermatophyta</taxon>
        <taxon>Magnoliopsida</taxon>
        <taxon>eudicotyledons</taxon>
        <taxon>Gunneridae</taxon>
        <taxon>Pentapetalae</taxon>
        <taxon>rosids</taxon>
        <taxon>malvids</taxon>
        <taxon>Sapindales</taxon>
        <taxon>Rutaceae</taxon>
        <taxon>Aurantioideae</taxon>
        <taxon>Citrus</taxon>
    </lineage>
</organism>
<keyword evidence="3" id="KW-1185">Reference proteome</keyword>
<dbReference type="Proteomes" id="UP001428341">
    <property type="component" value="Unassembled WGS sequence"/>
</dbReference>
<gene>
    <name evidence="2" type="ORF">WN944_024573</name>
</gene>
<sequence length="130" mass="14445">MVVAQKGNQNWKGNEKIQDYANHQNGNLNRGSKFGVLLVDDDGGNNQNEGNEFLIAILSNKTTTLPKHQYQSHNPIRKPSDVGMLTINEDMEEDIDDSDYLGTSDEEGSGTSEDDTSLVNEEDMEVELEV</sequence>
<comment type="caution">
    <text evidence="2">The sequence shown here is derived from an EMBL/GenBank/DDBJ whole genome shotgun (WGS) entry which is preliminary data.</text>
</comment>
<evidence type="ECO:0000313" key="3">
    <source>
        <dbReference type="Proteomes" id="UP001428341"/>
    </source>
</evidence>
<name>A0AAP0LRL7_9ROSI</name>
<dbReference type="AlphaFoldDB" id="A0AAP0LRL7"/>
<protein>
    <submittedName>
        <fullName evidence="2">Uncharacterized protein</fullName>
    </submittedName>
</protein>
<evidence type="ECO:0000313" key="2">
    <source>
        <dbReference type="EMBL" id="KAK9181436.1"/>
    </source>
</evidence>